<evidence type="ECO:0000256" key="1">
    <source>
        <dbReference type="ARBA" id="ARBA00004613"/>
    </source>
</evidence>
<reference evidence="5" key="1">
    <citation type="submission" date="2018-02" db="EMBL/GenBank/DDBJ databases">
        <title>Genome sequence of Desulfocucumis palustris strain NAW-5.</title>
        <authorList>
            <person name="Watanabe M."/>
            <person name="Kojima H."/>
            <person name="Fukui M."/>
        </authorList>
    </citation>
    <scope>NUCLEOTIDE SEQUENCE [LARGE SCALE GENOMIC DNA]</scope>
    <source>
        <strain evidence="5">NAW-5</strain>
    </source>
</reference>
<dbReference type="Pfam" id="PF01522">
    <property type="entry name" value="Polysacc_deac_1"/>
    <property type="match status" value="1"/>
</dbReference>
<dbReference type="GO" id="GO:0016810">
    <property type="term" value="F:hydrolase activity, acting on carbon-nitrogen (but not peptide) bonds"/>
    <property type="evidence" value="ECO:0007669"/>
    <property type="project" value="InterPro"/>
</dbReference>
<evidence type="ECO:0000313" key="4">
    <source>
        <dbReference type="EMBL" id="GBF35523.1"/>
    </source>
</evidence>
<dbReference type="CDD" id="cd10918">
    <property type="entry name" value="CE4_NodB_like_5s_6s"/>
    <property type="match status" value="1"/>
</dbReference>
<feature type="domain" description="NodB homology" evidence="3">
    <location>
        <begin position="106"/>
        <end position="288"/>
    </location>
</feature>
<dbReference type="InterPro" id="IPR002509">
    <property type="entry name" value="NODB_dom"/>
</dbReference>
<dbReference type="Proteomes" id="UP000239549">
    <property type="component" value="Unassembled WGS sequence"/>
</dbReference>
<name>A0A2L2XIJ2_9FIRM</name>
<accession>A0A2L2XIJ2</accession>
<dbReference type="EMBL" id="BFAV01000172">
    <property type="protein sequence ID" value="GBF35523.1"/>
    <property type="molecule type" value="Genomic_DNA"/>
</dbReference>
<comment type="subcellular location">
    <subcellularLocation>
        <location evidence="1">Secreted</location>
    </subcellularLocation>
</comment>
<organism evidence="4 5">
    <name type="scientific">Desulfocucumis palustris</name>
    <dbReference type="NCBI Taxonomy" id="1898651"/>
    <lineage>
        <taxon>Bacteria</taxon>
        <taxon>Bacillati</taxon>
        <taxon>Bacillota</taxon>
        <taxon>Clostridia</taxon>
        <taxon>Eubacteriales</taxon>
        <taxon>Desulfocucumaceae</taxon>
        <taxon>Desulfocucumis</taxon>
    </lineage>
</organism>
<dbReference type="PANTHER" id="PTHR34216">
    <property type="match status" value="1"/>
</dbReference>
<dbReference type="SUPFAM" id="SSF88713">
    <property type="entry name" value="Glycoside hydrolase/deacetylase"/>
    <property type="match status" value="1"/>
</dbReference>
<comment type="caution">
    <text evidence="4">The sequence shown here is derived from an EMBL/GenBank/DDBJ whole genome shotgun (WGS) entry which is preliminary data.</text>
</comment>
<evidence type="ECO:0000256" key="2">
    <source>
        <dbReference type="ARBA" id="ARBA00022729"/>
    </source>
</evidence>
<gene>
    <name evidence="4" type="ORF">DCCM_4652</name>
</gene>
<dbReference type="GO" id="GO:0005576">
    <property type="term" value="C:extracellular region"/>
    <property type="evidence" value="ECO:0007669"/>
    <property type="project" value="UniProtKB-SubCell"/>
</dbReference>
<sequence length="288" mass="32617">MAKKIIALLVITALSVYVFFYAVGCARDDLAESLADYAYTGDISREVPVLMYHKVNPDPFVGGYGLRVTPRSFDRQLRFLKKKGFHSISLVDLAEYFKRGRPLPKKPVVITFDDGYLDNYTYAFPILKKYGMTATVFVVADTIGGINDFDYRAGRQPLNHMAGWKELREMSSGGITIGSHTLSHPHLAEVDPDRARKEIARSKIKLEKGLGKKVDVFCYPYGNYNQRVVDMVRESGYLAAVTTKQGLARESDGIYTLRRIRVRGDYTQGRFIYELSKWQRTGKPSKAI</sequence>
<keyword evidence="5" id="KW-1185">Reference proteome</keyword>
<dbReference type="Gene3D" id="3.20.20.370">
    <property type="entry name" value="Glycoside hydrolase/deacetylase"/>
    <property type="match status" value="1"/>
</dbReference>
<dbReference type="PANTHER" id="PTHR34216:SF3">
    <property type="entry name" value="POLY-BETA-1,6-N-ACETYL-D-GLUCOSAMINE N-DEACETYLASE"/>
    <property type="match status" value="1"/>
</dbReference>
<evidence type="ECO:0000259" key="3">
    <source>
        <dbReference type="PROSITE" id="PS51677"/>
    </source>
</evidence>
<dbReference type="InterPro" id="IPR051398">
    <property type="entry name" value="Polysacch_Deacetylase"/>
</dbReference>
<evidence type="ECO:0000313" key="5">
    <source>
        <dbReference type="Proteomes" id="UP000239549"/>
    </source>
</evidence>
<dbReference type="GO" id="GO:0005975">
    <property type="term" value="P:carbohydrate metabolic process"/>
    <property type="evidence" value="ECO:0007669"/>
    <property type="project" value="InterPro"/>
</dbReference>
<dbReference type="PROSITE" id="PS51677">
    <property type="entry name" value="NODB"/>
    <property type="match status" value="1"/>
</dbReference>
<protein>
    <submittedName>
        <fullName evidence="4">Polysaccharide deacetylase</fullName>
    </submittedName>
</protein>
<dbReference type="OrthoDB" id="9778320at2"/>
<dbReference type="RefSeq" id="WP_104373586.1">
    <property type="nucleotide sequence ID" value="NZ_BFAV01000172.1"/>
</dbReference>
<proteinExistence type="predicted"/>
<keyword evidence="2" id="KW-0732">Signal</keyword>
<dbReference type="InterPro" id="IPR011330">
    <property type="entry name" value="Glyco_hydro/deAcase_b/a-brl"/>
</dbReference>
<dbReference type="AlphaFoldDB" id="A0A2L2XIJ2"/>